<keyword evidence="1" id="KW-0378">Hydrolase</keyword>
<dbReference type="STRING" id="1227455.C449_06291"/>
<dbReference type="CDD" id="cd03443">
    <property type="entry name" value="PaaI_thioesterase"/>
    <property type="match status" value="1"/>
</dbReference>
<sequence length="143" mass="15875">MSEAHFRKLERMYEDAQINRICDGTLAVRDGEADLKLPISESYHHPLGAVHGSIYFKALDDAAFFAANSLIEDVFVLTTNFNLHFERPVSEGTIHAEGEVVNDNPNQLIAESVAYDDNGHELARGSGTFTRSKTELTSDIGYE</sequence>
<reference evidence="3 4" key="1">
    <citation type="journal article" date="2014" name="PLoS Genet.">
        <title>Phylogenetically driven sequencing of extremely halophilic archaea reveals strategies for static and dynamic osmo-response.</title>
        <authorList>
            <person name="Becker E.A."/>
            <person name="Seitzer P.M."/>
            <person name="Tritt A."/>
            <person name="Larsen D."/>
            <person name="Krusor M."/>
            <person name="Yao A.I."/>
            <person name="Wu D."/>
            <person name="Madern D."/>
            <person name="Eisen J.A."/>
            <person name="Darling A.E."/>
            <person name="Facciotti M.T."/>
        </authorList>
    </citation>
    <scope>NUCLEOTIDE SEQUENCE [LARGE SCALE GENOMIC DNA]</scope>
    <source>
        <strain evidence="3 4">DSM 5350</strain>
    </source>
</reference>
<evidence type="ECO:0000259" key="2">
    <source>
        <dbReference type="Pfam" id="PF03061"/>
    </source>
</evidence>
<dbReference type="InterPro" id="IPR006683">
    <property type="entry name" value="Thioestr_dom"/>
</dbReference>
<dbReference type="InParanoid" id="M0MKE0"/>
<gene>
    <name evidence="3" type="ORF">C449_06291</name>
</gene>
<accession>M0MKE0</accession>
<dbReference type="GO" id="GO:0016787">
    <property type="term" value="F:hydrolase activity"/>
    <property type="evidence" value="ECO:0007669"/>
    <property type="project" value="UniProtKB-KW"/>
</dbReference>
<feature type="domain" description="Thioesterase" evidence="2">
    <location>
        <begin position="48"/>
        <end position="102"/>
    </location>
</feature>
<comment type="caution">
    <text evidence="3">The sequence shown here is derived from an EMBL/GenBank/DDBJ whole genome shotgun (WGS) entry which is preliminary data.</text>
</comment>
<organism evidence="3 4">
    <name type="scientific">Halococcus saccharolyticus DSM 5350</name>
    <dbReference type="NCBI Taxonomy" id="1227455"/>
    <lineage>
        <taxon>Archaea</taxon>
        <taxon>Methanobacteriati</taxon>
        <taxon>Methanobacteriota</taxon>
        <taxon>Stenosarchaea group</taxon>
        <taxon>Halobacteria</taxon>
        <taxon>Halobacteriales</taxon>
        <taxon>Halococcaceae</taxon>
        <taxon>Halococcus</taxon>
    </lineage>
</organism>
<name>M0MKE0_9EURY</name>
<evidence type="ECO:0000256" key="1">
    <source>
        <dbReference type="ARBA" id="ARBA00022801"/>
    </source>
</evidence>
<dbReference type="PATRIC" id="fig|1227455.4.peg.1283"/>
<dbReference type="EMBL" id="AOMD01000016">
    <property type="protein sequence ID" value="EMA45848.1"/>
    <property type="molecule type" value="Genomic_DNA"/>
</dbReference>
<dbReference type="Proteomes" id="UP000011669">
    <property type="component" value="Unassembled WGS sequence"/>
</dbReference>
<evidence type="ECO:0000313" key="3">
    <source>
        <dbReference type="EMBL" id="EMA45848.1"/>
    </source>
</evidence>
<dbReference type="InterPro" id="IPR029069">
    <property type="entry name" value="HotDog_dom_sf"/>
</dbReference>
<dbReference type="Pfam" id="PF03061">
    <property type="entry name" value="4HBT"/>
    <property type="match status" value="1"/>
</dbReference>
<dbReference type="Gene3D" id="3.10.129.10">
    <property type="entry name" value="Hotdog Thioesterase"/>
    <property type="match status" value="1"/>
</dbReference>
<dbReference type="InterPro" id="IPR003736">
    <property type="entry name" value="PAAI_dom"/>
</dbReference>
<dbReference type="NCBIfam" id="TIGR00369">
    <property type="entry name" value="unchar_dom_1"/>
    <property type="match status" value="1"/>
</dbReference>
<proteinExistence type="predicted"/>
<protein>
    <recommendedName>
        <fullName evidence="2">Thioesterase domain-containing protein</fullName>
    </recommendedName>
</protein>
<dbReference type="SUPFAM" id="SSF54637">
    <property type="entry name" value="Thioesterase/thiol ester dehydrase-isomerase"/>
    <property type="match status" value="1"/>
</dbReference>
<evidence type="ECO:0000313" key="4">
    <source>
        <dbReference type="Proteomes" id="UP000011669"/>
    </source>
</evidence>
<dbReference type="AlphaFoldDB" id="M0MKE0"/>
<keyword evidence="4" id="KW-1185">Reference proteome</keyword>